<evidence type="ECO:0000313" key="2">
    <source>
        <dbReference type="Proteomes" id="UP001497516"/>
    </source>
</evidence>
<organism evidence="1 2">
    <name type="scientific">Linum trigynum</name>
    <dbReference type="NCBI Taxonomy" id="586398"/>
    <lineage>
        <taxon>Eukaryota</taxon>
        <taxon>Viridiplantae</taxon>
        <taxon>Streptophyta</taxon>
        <taxon>Embryophyta</taxon>
        <taxon>Tracheophyta</taxon>
        <taxon>Spermatophyta</taxon>
        <taxon>Magnoliopsida</taxon>
        <taxon>eudicotyledons</taxon>
        <taxon>Gunneridae</taxon>
        <taxon>Pentapetalae</taxon>
        <taxon>rosids</taxon>
        <taxon>fabids</taxon>
        <taxon>Malpighiales</taxon>
        <taxon>Linaceae</taxon>
        <taxon>Linum</taxon>
    </lineage>
</organism>
<dbReference type="EMBL" id="OZ034820">
    <property type="protein sequence ID" value="CAL1400477.1"/>
    <property type="molecule type" value="Genomic_DNA"/>
</dbReference>
<protein>
    <submittedName>
        <fullName evidence="1">Uncharacterized protein</fullName>
    </submittedName>
</protein>
<dbReference type="Proteomes" id="UP001497516">
    <property type="component" value="Chromosome 7"/>
</dbReference>
<sequence length="148" mass="16789">MLTNQAMWEKGAWKLTTGDDAIWARFMRGKYGRNRKGIDILSKAKGSSLVWRSYAQTAKTLRKGAAINVKNGKATKFWLNTWLLQDSLLDCATTEVPEDLRGRLVADYWDPGNGWKIQEVEQYLPPGVIDKLRSILIDPLSTAEDNLF</sequence>
<accession>A0AAV2FRB0</accession>
<name>A0AAV2FRB0_9ROSI</name>
<gene>
    <name evidence="1" type="ORF">LTRI10_LOCUS40603</name>
</gene>
<keyword evidence="2" id="KW-1185">Reference proteome</keyword>
<proteinExistence type="predicted"/>
<evidence type="ECO:0000313" key="1">
    <source>
        <dbReference type="EMBL" id="CAL1400477.1"/>
    </source>
</evidence>
<dbReference type="AlphaFoldDB" id="A0AAV2FRB0"/>
<reference evidence="1 2" key="1">
    <citation type="submission" date="2024-04" db="EMBL/GenBank/DDBJ databases">
        <authorList>
            <person name="Fracassetti M."/>
        </authorList>
    </citation>
    <scope>NUCLEOTIDE SEQUENCE [LARGE SCALE GENOMIC DNA]</scope>
</reference>